<dbReference type="Gene3D" id="2.60.120.380">
    <property type="match status" value="1"/>
</dbReference>
<dbReference type="InterPro" id="IPR045051">
    <property type="entry name" value="SBT"/>
</dbReference>
<evidence type="ECO:0000256" key="2">
    <source>
        <dbReference type="ARBA" id="ARBA00022525"/>
    </source>
</evidence>
<dbReference type="EMBL" id="MDHN01000014">
    <property type="protein sequence ID" value="OFC71446.1"/>
    <property type="molecule type" value="Genomic_DNA"/>
</dbReference>
<dbReference type="Pfam" id="PF02225">
    <property type="entry name" value="PA"/>
    <property type="match status" value="1"/>
</dbReference>
<dbReference type="InterPro" id="IPR015500">
    <property type="entry name" value="Peptidase_S8_subtilisin-rel"/>
</dbReference>
<feature type="chain" id="PRO_5009209718" description="Peptidase S8" evidence="10">
    <location>
        <begin position="26"/>
        <end position="1289"/>
    </location>
</feature>
<evidence type="ECO:0000259" key="11">
    <source>
        <dbReference type="Pfam" id="PF00082"/>
    </source>
</evidence>
<evidence type="ECO:0000256" key="8">
    <source>
        <dbReference type="PROSITE-ProRule" id="PRU01240"/>
    </source>
</evidence>
<feature type="signal peptide" evidence="10">
    <location>
        <begin position="1"/>
        <end position="25"/>
    </location>
</feature>
<feature type="domain" description="Subtilisin-like protease fibronectin type-III" evidence="14">
    <location>
        <begin position="714"/>
        <end position="806"/>
    </location>
</feature>
<dbReference type="InterPro" id="IPR003137">
    <property type="entry name" value="PA_domain"/>
</dbReference>
<organism evidence="15 16">
    <name type="scientific">Alteromonas confluentis</name>
    <dbReference type="NCBI Taxonomy" id="1656094"/>
    <lineage>
        <taxon>Bacteria</taxon>
        <taxon>Pseudomonadati</taxon>
        <taxon>Pseudomonadota</taxon>
        <taxon>Gammaproteobacteria</taxon>
        <taxon>Alteromonadales</taxon>
        <taxon>Alteromonadaceae</taxon>
        <taxon>Alteromonas/Salinimonas group</taxon>
        <taxon>Alteromonas</taxon>
    </lineage>
</organism>
<dbReference type="Gene3D" id="3.40.50.200">
    <property type="entry name" value="Peptidase S8/S53 domain"/>
    <property type="match status" value="1"/>
</dbReference>
<dbReference type="Gene3D" id="3.50.30.30">
    <property type="match status" value="1"/>
</dbReference>
<evidence type="ECO:0000313" key="16">
    <source>
        <dbReference type="Proteomes" id="UP000175691"/>
    </source>
</evidence>
<name>A0A1E7ZD53_9ALTE</name>
<dbReference type="InterPro" id="IPR010259">
    <property type="entry name" value="S8pro/Inhibitor_I9"/>
</dbReference>
<dbReference type="InterPro" id="IPR036852">
    <property type="entry name" value="Peptidase_S8/S53_dom_sf"/>
</dbReference>
<dbReference type="InterPro" id="IPR023828">
    <property type="entry name" value="Peptidase_S8_Ser-AS"/>
</dbReference>
<evidence type="ECO:0008006" key="17">
    <source>
        <dbReference type="Google" id="ProtNLM"/>
    </source>
</evidence>
<evidence type="ECO:0000313" key="15">
    <source>
        <dbReference type="EMBL" id="OFC71446.1"/>
    </source>
</evidence>
<proteinExistence type="inferred from homology"/>
<dbReference type="GO" id="GO:0004252">
    <property type="term" value="F:serine-type endopeptidase activity"/>
    <property type="evidence" value="ECO:0007669"/>
    <property type="project" value="UniProtKB-UniRule"/>
</dbReference>
<reference evidence="15 16" key="1">
    <citation type="submission" date="2016-08" db="EMBL/GenBank/DDBJ databases">
        <authorList>
            <person name="Seilhamer J.J."/>
        </authorList>
    </citation>
    <scope>NUCLEOTIDE SEQUENCE [LARGE SCALE GENOMIC DNA]</scope>
    <source>
        <strain evidence="15 16">KCTC 42603</strain>
    </source>
</reference>
<evidence type="ECO:0000259" key="14">
    <source>
        <dbReference type="Pfam" id="PF17766"/>
    </source>
</evidence>
<evidence type="ECO:0000256" key="10">
    <source>
        <dbReference type="SAM" id="SignalP"/>
    </source>
</evidence>
<dbReference type="PROSITE" id="PS00136">
    <property type="entry name" value="SUBTILASE_ASP"/>
    <property type="match status" value="1"/>
</dbReference>
<evidence type="ECO:0000256" key="6">
    <source>
        <dbReference type="ARBA" id="ARBA00022825"/>
    </source>
</evidence>
<dbReference type="Gene3D" id="3.30.70.80">
    <property type="entry name" value="Peptidase S8 propeptide/proteinase inhibitor I9"/>
    <property type="match status" value="1"/>
</dbReference>
<dbReference type="Pfam" id="PF05922">
    <property type="entry name" value="Inhibitor_I9"/>
    <property type="match status" value="1"/>
</dbReference>
<comment type="caution">
    <text evidence="15">The sequence shown here is derived from an EMBL/GenBank/DDBJ whole genome shotgun (WGS) entry which is preliminary data.</text>
</comment>
<dbReference type="InterPro" id="IPR023827">
    <property type="entry name" value="Peptidase_S8_Asp-AS"/>
</dbReference>
<dbReference type="CDD" id="cd02120">
    <property type="entry name" value="PA_subtilisin_like"/>
    <property type="match status" value="1"/>
</dbReference>
<dbReference type="Pfam" id="PF17766">
    <property type="entry name" value="fn3_6"/>
    <property type="match status" value="1"/>
</dbReference>
<feature type="active site" description="Charge relay system" evidence="7 8">
    <location>
        <position position="625"/>
    </location>
</feature>
<keyword evidence="4 10" id="KW-0732">Signal</keyword>
<dbReference type="PANTHER" id="PTHR10795">
    <property type="entry name" value="PROPROTEIN CONVERTASE SUBTILISIN/KEXIN"/>
    <property type="match status" value="1"/>
</dbReference>
<feature type="domain" description="Inhibitor I9" evidence="13">
    <location>
        <begin position="48"/>
        <end position="154"/>
    </location>
</feature>
<feature type="active site" description="Charge relay system" evidence="7 8">
    <location>
        <position position="191"/>
    </location>
</feature>
<keyword evidence="2" id="KW-0964">Secreted</keyword>
<gene>
    <name evidence="15" type="ORF">BFC18_08200</name>
</gene>
<keyword evidence="6 8" id="KW-0720">Serine protease</keyword>
<dbReference type="PROSITE" id="PS51892">
    <property type="entry name" value="SUBTILASE"/>
    <property type="match status" value="1"/>
</dbReference>
<evidence type="ECO:0000256" key="4">
    <source>
        <dbReference type="ARBA" id="ARBA00022729"/>
    </source>
</evidence>
<evidence type="ECO:0000256" key="5">
    <source>
        <dbReference type="ARBA" id="ARBA00022801"/>
    </source>
</evidence>
<dbReference type="InterPro" id="IPR041469">
    <property type="entry name" value="Subtilisin-like_FN3"/>
</dbReference>
<accession>A0A1E7ZD53</accession>
<evidence type="ECO:0000256" key="9">
    <source>
        <dbReference type="RuleBase" id="RU003355"/>
    </source>
</evidence>
<keyword evidence="16" id="KW-1185">Reference proteome</keyword>
<keyword evidence="5 8" id="KW-0378">Hydrolase</keyword>
<evidence type="ECO:0000256" key="1">
    <source>
        <dbReference type="ARBA" id="ARBA00011073"/>
    </source>
</evidence>
<dbReference type="PRINTS" id="PR00723">
    <property type="entry name" value="SUBTILISIN"/>
</dbReference>
<feature type="domain" description="Peptidase S8/S53" evidence="11">
    <location>
        <begin position="182"/>
        <end position="661"/>
    </location>
</feature>
<feature type="active site" description="Charge relay system" evidence="7 8">
    <location>
        <position position="269"/>
    </location>
</feature>
<dbReference type="Gene3D" id="2.60.40.10">
    <property type="entry name" value="Immunoglobulins"/>
    <property type="match status" value="1"/>
</dbReference>
<dbReference type="Pfam" id="PF00082">
    <property type="entry name" value="Peptidase_S8"/>
    <property type="match status" value="1"/>
</dbReference>
<keyword evidence="3 8" id="KW-0645">Protease</keyword>
<protein>
    <recommendedName>
        <fullName evidence="17">Peptidase S8</fullName>
    </recommendedName>
</protein>
<dbReference type="SUPFAM" id="SSF52743">
    <property type="entry name" value="Subtilisin-like"/>
    <property type="match status" value="1"/>
</dbReference>
<evidence type="ECO:0000256" key="3">
    <source>
        <dbReference type="ARBA" id="ARBA00022670"/>
    </source>
</evidence>
<dbReference type="GO" id="GO:0006508">
    <property type="term" value="P:proteolysis"/>
    <property type="evidence" value="ECO:0007669"/>
    <property type="project" value="UniProtKB-KW"/>
</dbReference>
<evidence type="ECO:0000256" key="7">
    <source>
        <dbReference type="PIRSR" id="PIRSR615500-1"/>
    </source>
</evidence>
<dbReference type="RefSeq" id="WP_070124685.1">
    <property type="nucleotide sequence ID" value="NZ_MDHN01000014.1"/>
</dbReference>
<dbReference type="PROSITE" id="PS00138">
    <property type="entry name" value="SUBTILASE_SER"/>
    <property type="match status" value="1"/>
</dbReference>
<dbReference type="InterPro" id="IPR013783">
    <property type="entry name" value="Ig-like_fold"/>
</dbReference>
<sequence length="1289" mass="135648">MNYRIAGAVSCALSFTLFFSQPVFAGDGSPSNNSAVRDIAKHKSGDAVYIVELEESPVATYTGNIEGYHSTSASGSQRKLNTRSNAVKQYRQYLKNRQQRVLSYLNEDGTSPTPLAEYQLAFNGFAVKMTAKQAKTLENTQGVKKVHRDNIRKLDAYVGPETIGAPSMWNGSETVTGSDVLGEGMVVAILDTGINSDHPSFADVGDDGYNHTNPLGSGNYLGDCAGDFPSLCNDKLIGVYSYSTIVSAYNDSDVFTTPIPSNGEDYNGHGSHVAATAAGNILYNVAEVIPEYDVAASSGIETGYIFEELSGVAPHANIISYQVCYPGEDEDTYTGCLDSVILQALEDIIDSGVVDSVNMSISGGDFPWESAVNAAWLNAHSAGIFLAHSAGNDGPSATTTDKHAPWLTAVAATTHGITVSYEKSLTDFSGGATSLATLTGFSNTGAITAPIVYAGDFTNPNDPQGDAGQCLEPFPANTFSGQIVVCDRGDIARIQKARNVQSGGAEGFVLANVQGGDSFLANDAYVIPGIHIDADDGDRLKTWLDSGSGHVATITASTAEVIVDEQTADKVANFSSRGPNTSISTLTPMISAPGAEIYAAWADEHYGHEESGNAPADFAYSSGTSMASPHVAGAALLLKQDHPTWTPDNIRSAMMLTAKTDIQIENQQTAADWFDMGAGRLQIDVATQTGLIMNETRANYLAANPQEGGEPRSLNTPAIVDESCLVSCSWSRTFTATRSASWNVSTLALTNGLSIAVSPTSFSLNAGESQTITVTIDTLNSTNNEWAFGSVQLSSNDSPNLHLPVAAYASNGSIPQFVAFDAMRDADSRLLKDITAAEIESFNYESYGLTPLTSDMLTINQDPTPEDLFDTNEGIVAVDVEVGENALRLYAETLNATANDLDLYLAYDADGNGSPSEDEIRAESISTESDEVVDILRPEAGTWFIVIQGWNAATTSEDGFQLDYVVVDEDDEGNLTVSGPQSNPALTAFDLRVLWDLDTSEPGTRYFGAFALGSTASEPDDIGITYVEITRGEDDVYLSVPDDGIVALGSEQTINVNIANNTTGEDRDYRVAVTLPDTVTLIEGSISDGGMLTGDQIIWEVTQPDSESLGAQTQAASTLNFTVRVEDNATPASLVFNTTSSVTNIPGTQSESTAPYTGVRIEGAANQAPTLSITSPSSVVVGGTITIRATATDPEGDSLSFTINGTDGAVFSETAQSASAGSTVVYTVTVSDGTNTVTDTVSVSVTAQSSGGSSGGNGGSSGGGSFGMMTLLLVPLIAWRKVARRGRFK</sequence>
<evidence type="ECO:0000259" key="13">
    <source>
        <dbReference type="Pfam" id="PF05922"/>
    </source>
</evidence>
<dbReference type="InterPro" id="IPR000209">
    <property type="entry name" value="Peptidase_S8/S53_dom"/>
</dbReference>
<dbReference type="STRING" id="1656094.BFC18_08200"/>
<dbReference type="SUPFAM" id="SSF52025">
    <property type="entry name" value="PA domain"/>
    <property type="match status" value="1"/>
</dbReference>
<dbReference type="Gene3D" id="2.60.40.2310">
    <property type="match status" value="1"/>
</dbReference>
<dbReference type="InterPro" id="IPR046450">
    <property type="entry name" value="PA_dom_sf"/>
</dbReference>
<evidence type="ECO:0000259" key="12">
    <source>
        <dbReference type="Pfam" id="PF02225"/>
    </source>
</evidence>
<dbReference type="Proteomes" id="UP000175691">
    <property type="component" value="Unassembled WGS sequence"/>
</dbReference>
<dbReference type="InterPro" id="IPR037045">
    <property type="entry name" value="S8pro/Inhibitor_I9_sf"/>
</dbReference>
<comment type="similarity">
    <text evidence="1 8 9">Belongs to the peptidase S8 family.</text>
</comment>
<feature type="domain" description="PA" evidence="12">
    <location>
        <begin position="448"/>
        <end position="540"/>
    </location>
</feature>